<dbReference type="InterPro" id="IPR043168">
    <property type="entry name" value="DegV_C"/>
</dbReference>
<dbReference type="PANTHER" id="PTHR33434">
    <property type="entry name" value="DEGV DOMAIN-CONTAINING PROTEIN DR_1986-RELATED"/>
    <property type="match status" value="1"/>
</dbReference>
<proteinExistence type="predicted"/>
<dbReference type="InterPro" id="IPR050270">
    <property type="entry name" value="DegV_domain_contain"/>
</dbReference>
<dbReference type="EMBL" id="DVIR01000030">
    <property type="protein sequence ID" value="HIS24324.1"/>
    <property type="molecule type" value="Genomic_DNA"/>
</dbReference>
<gene>
    <name evidence="2" type="ORF">IAD01_02850</name>
</gene>
<evidence type="ECO:0000256" key="1">
    <source>
        <dbReference type="ARBA" id="ARBA00023121"/>
    </source>
</evidence>
<dbReference type="Gene3D" id="3.40.50.10170">
    <property type="match status" value="1"/>
</dbReference>
<evidence type="ECO:0000313" key="3">
    <source>
        <dbReference type="Proteomes" id="UP000823982"/>
    </source>
</evidence>
<dbReference type="Gene3D" id="3.30.1180.10">
    <property type="match status" value="1"/>
</dbReference>
<evidence type="ECO:0000313" key="2">
    <source>
        <dbReference type="EMBL" id="HIS24324.1"/>
    </source>
</evidence>
<keyword evidence="1" id="KW-0446">Lipid-binding</keyword>
<reference evidence="2" key="2">
    <citation type="journal article" date="2021" name="PeerJ">
        <title>Extensive microbial diversity within the chicken gut microbiome revealed by metagenomics and culture.</title>
        <authorList>
            <person name="Gilroy R."/>
            <person name="Ravi A."/>
            <person name="Getino M."/>
            <person name="Pursley I."/>
            <person name="Horton D.L."/>
            <person name="Alikhan N.F."/>
            <person name="Baker D."/>
            <person name="Gharbi K."/>
            <person name="Hall N."/>
            <person name="Watson M."/>
            <person name="Adriaenssens E.M."/>
            <person name="Foster-Nyarko E."/>
            <person name="Jarju S."/>
            <person name="Secka A."/>
            <person name="Antonio M."/>
            <person name="Oren A."/>
            <person name="Chaudhuri R.R."/>
            <person name="La Ragione R."/>
            <person name="Hildebrand F."/>
            <person name="Pallen M.J."/>
        </authorList>
    </citation>
    <scope>NUCLEOTIDE SEQUENCE</scope>
    <source>
        <strain evidence="2">CHK157-1446</strain>
    </source>
</reference>
<dbReference type="AlphaFoldDB" id="A0A9D1ENC2"/>
<dbReference type="NCBIfam" id="TIGR00762">
    <property type="entry name" value="DegV"/>
    <property type="match status" value="1"/>
</dbReference>
<sequence length="290" mass="31863">MTDISNNPKKIKITCDSTCDLTPQMYEKYDIEVLPLGIVVGDELKRDSVDINPPGIFEYVSKTGMLPKTSAASVAEYCELFSKFTSQGYAVIHINISAEFSSCHANACMAATQTDGEVYVIDSRNLSTGSGHLAILGSELAAKGMPAKDVAEALDEAKRRLDVSFVLQTLDYLQKGGRCPGVVAFGANLLKLRPEIEVRDGKMTVGKKYRGSMEKSIFDYVRGRLEGRTDIDTHRIFVTHSYVPQELVDKVVDYVKQLHPFEEVLVSYAGCAVSSHCGPNCLGVLFFKKP</sequence>
<protein>
    <submittedName>
        <fullName evidence="2">DegV family protein</fullName>
    </submittedName>
</protein>
<dbReference type="GO" id="GO:0008289">
    <property type="term" value="F:lipid binding"/>
    <property type="evidence" value="ECO:0007669"/>
    <property type="project" value="UniProtKB-KW"/>
</dbReference>
<organism evidence="2 3">
    <name type="scientific">Candidatus Faeciplasma gallinarum</name>
    <dbReference type="NCBI Taxonomy" id="2840799"/>
    <lineage>
        <taxon>Bacteria</taxon>
        <taxon>Bacillati</taxon>
        <taxon>Bacillota</taxon>
        <taxon>Clostridia</taxon>
        <taxon>Eubacteriales</taxon>
        <taxon>Oscillospiraceae</taxon>
        <taxon>Oscillospiraceae incertae sedis</taxon>
        <taxon>Candidatus Faeciplasma</taxon>
    </lineage>
</organism>
<accession>A0A9D1ENC2</accession>
<dbReference type="Proteomes" id="UP000823982">
    <property type="component" value="Unassembled WGS sequence"/>
</dbReference>
<dbReference type="PROSITE" id="PS51482">
    <property type="entry name" value="DEGV"/>
    <property type="match status" value="1"/>
</dbReference>
<dbReference type="InterPro" id="IPR003797">
    <property type="entry name" value="DegV"/>
</dbReference>
<comment type="caution">
    <text evidence="2">The sequence shown here is derived from an EMBL/GenBank/DDBJ whole genome shotgun (WGS) entry which is preliminary data.</text>
</comment>
<name>A0A9D1ENC2_9FIRM</name>
<dbReference type="PANTHER" id="PTHR33434:SF2">
    <property type="entry name" value="FATTY ACID-BINDING PROTEIN TM_1468"/>
    <property type="match status" value="1"/>
</dbReference>
<dbReference type="Pfam" id="PF02645">
    <property type="entry name" value="DegV"/>
    <property type="match status" value="1"/>
</dbReference>
<reference evidence="2" key="1">
    <citation type="submission" date="2020-10" db="EMBL/GenBank/DDBJ databases">
        <authorList>
            <person name="Gilroy R."/>
        </authorList>
    </citation>
    <scope>NUCLEOTIDE SEQUENCE</scope>
    <source>
        <strain evidence="2">CHK157-1446</strain>
    </source>
</reference>
<dbReference type="SUPFAM" id="SSF82549">
    <property type="entry name" value="DAK1/DegV-like"/>
    <property type="match status" value="1"/>
</dbReference>